<dbReference type="Proteomes" id="UP000002350">
    <property type="component" value="Chromosome"/>
</dbReference>
<keyword evidence="2" id="KW-1185">Reference proteome</keyword>
<sequence length="130" mass="15065">MVSMKLCLTRSSTDKRTQWHPLTIAHGIDHAYFVYDQKIYLNYLDKAGFNITLDTISQNYDVVIWELFPAQRHLQLYSVINNSPAAIILIAKSLFTRKDSLNRVTNYLNEKNIKPIGILLNQVPKDIYHA</sequence>
<proteinExistence type="predicted"/>
<name>D4ZIN0_SHEVD</name>
<dbReference type="Gene3D" id="3.40.50.300">
    <property type="entry name" value="P-loop containing nucleotide triphosphate hydrolases"/>
    <property type="match status" value="1"/>
</dbReference>
<reference evidence="2" key="1">
    <citation type="journal article" date="2010" name="Mol. Biosyst.">
        <title>Complete genome sequence and comparative analysis of Shewanella violacea, a psychrophilic and piezophilic bacterium from deep sea floor sediments.</title>
        <authorList>
            <person name="Aono E."/>
            <person name="Baba T."/>
            <person name="Ara T."/>
            <person name="Nishi T."/>
            <person name="Nakamichi T."/>
            <person name="Inamoto E."/>
            <person name="Toyonaga H."/>
            <person name="Hasegawa M."/>
            <person name="Takai Y."/>
            <person name="Okumura Y."/>
            <person name="Baba M."/>
            <person name="Tomita M."/>
            <person name="Kato C."/>
            <person name="Oshima T."/>
            <person name="Nakasone K."/>
            <person name="Mori H."/>
        </authorList>
    </citation>
    <scope>NUCLEOTIDE SEQUENCE [LARGE SCALE GENOMIC DNA]</scope>
    <source>
        <strain evidence="2">JCM 10179 / CIP 106290 / LMG 19151 / DSS12</strain>
    </source>
</reference>
<dbReference type="AlphaFoldDB" id="D4ZIN0"/>
<dbReference type="EMBL" id="AP011177">
    <property type="protein sequence ID" value="BAJ01529.1"/>
    <property type="molecule type" value="Genomic_DNA"/>
</dbReference>
<gene>
    <name evidence="1" type="ordered locus">SVI_1558</name>
</gene>
<dbReference type="KEGG" id="svo:SVI_1558"/>
<evidence type="ECO:0000313" key="2">
    <source>
        <dbReference type="Proteomes" id="UP000002350"/>
    </source>
</evidence>
<dbReference type="STRING" id="637905.SVI_1558"/>
<accession>D4ZIN0</accession>
<organism evidence="1 2">
    <name type="scientific">Shewanella violacea (strain JCM 10179 / CIP 106290 / LMG 19151 / DSS12)</name>
    <dbReference type="NCBI Taxonomy" id="637905"/>
    <lineage>
        <taxon>Bacteria</taxon>
        <taxon>Pseudomonadati</taxon>
        <taxon>Pseudomonadota</taxon>
        <taxon>Gammaproteobacteria</taxon>
        <taxon>Alteromonadales</taxon>
        <taxon>Shewanellaceae</taxon>
        <taxon>Shewanella</taxon>
    </lineage>
</organism>
<dbReference type="HOGENOM" id="CLU_1936683_0_0_6"/>
<protein>
    <submittedName>
        <fullName evidence="1">Uncharacterized protein</fullName>
    </submittedName>
</protein>
<evidence type="ECO:0000313" key="1">
    <source>
        <dbReference type="EMBL" id="BAJ01529.1"/>
    </source>
</evidence>
<dbReference type="InterPro" id="IPR027417">
    <property type="entry name" value="P-loop_NTPase"/>
</dbReference>